<reference evidence="5 6" key="1">
    <citation type="journal article" date="2024" name="Nat. Commun.">
        <title>Phylogenomics reveals the evolutionary origins of lichenization in chlorophyte algae.</title>
        <authorList>
            <person name="Puginier C."/>
            <person name="Libourel C."/>
            <person name="Otte J."/>
            <person name="Skaloud P."/>
            <person name="Haon M."/>
            <person name="Grisel S."/>
            <person name="Petersen M."/>
            <person name="Berrin J.G."/>
            <person name="Delaux P.M."/>
            <person name="Dal Grande F."/>
            <person name="Keller J."/>
        </authorList>
    </citation>
    <scope>NUCLEOTIDE SEQUENCE [LARGE SCALE GENOMIC DNA]</scope>
    <source>
        <strain evidence="5 6">SAG 245.80</strain>
    </source>
</reference>
<keyword evidence="2" id="KW-0689">Ribosomal protein</keyword>
<dbReference type="SUPFAM" id="SSF143800">
    <property type="entry name" value="L28p-like"/>
    <property type="match status" value="1"/>
</dbReference>
<evidence type="ECO:0000256" key="2">
    <source>
        <dbReference type="ARBA" id="ARBA00022980"/>
    </source>
</evidence>
<dbReference type="Pfam" id="PF00830">
    <property type="entry name" value="Ribosomal_L28"/>
    <property type="match status" value="1"/>
</dbReference>
<protein>
    <recommendedName>
        <fullName evidence="4">Large ribosomal subunit protein bL28m</fullName>
    </recommendedName>
</protein>
<comment type="caution">
    <text evidence="5">The sequence shown here is derived from an EMBL/GenBank/DDBJ whole genome shotgun (WGS) entry which is preliminary data.</text>
</comment>
<evidence type="ECO:0000256" key="1">
    <source>
        <dbReference type="ARBA" id="ARBA00008760"/>
    </source>
</evidence>
<proteinExistence type="inferred from homology"/>
<dbReference type="InterPro" id="IPR037147">
    <property type="entry name" value="Ribosomal_bL28_sf"/>
</dbReference>
<dbReference type="InterPro" id="IPR026569">
    <property type="entry name" value="Ribosomal_bL28"/>
</dbReference>
<dbReference type="GO" id="GO:0003735">
    <property type="term" value="F:structural constituent of ribosome"/>
    <property type="evidence" value="ECO:0007669"/>
    <property type="project" value="InterPro"/>
</dbReference>
<evidence type="ECO:0000256" key="4">
    <source>
        <dbReference type="ARBA" id="ARBA00035269"/>
    </source>
</evidence>
<keyword evidence="6" id="KW-1185">Reference proteome</keyword>
<dbReference type="Proteomes" id="UP001445335">
    <property type="component" value="Unassembled WGS sequence"/>
</dbReference>
<dbReference type="PANTHER" id="PTHR13528:SF2">
    <property type="entry name" value="LARGE RIBOSOMAL SUBUNIT PROTEIN BL28M"/>
    <property type="match status" value="1"/>
</dbReference>
<dbReference type="PANTHER" id="PTHR13528">
    <property type="entry name" value="39S RIBOSOMAL PROTEIN L28, MITOCHONDRIAL"/>
    <property type="match status" value="1"/>
</dbReference>
<dbReference type="AlphaFoldDB" id="A0AAW1S988"/>
<dbReference type="GO" id="GO:0005762">
    <property type="term" value="C:mitochondrial large ribosomal subunit"/>
    <property type="evidence" value="ECO:0007669"/>
    <property type="project" value="TreeGrafter"/>
</dbReference>
<name>A0AAW1S988_9CHLO</name>
<evidence type="ECO:0000313" key="6">
    <source>
        <dbReference type="Proteomes" id="UP001445335"/>
    </source>
</evidence>
<keyword evidence="3" id="KW-0687">Ribonucleoprotein</keyword>
<dbReference type="HAMAP" id="MF_00373">
    <property type="entry name" value="Ribosomal_bL28"/>
    <property type="match status" value="1"/>
</dbReference>
<dbReference type="FunFam" id="2.30.170.40:FF:000003">
    <property type="entry name" value="54S ribosomal protein L24"/>
    <property type="match status" value="1"/>
</dbReference>
<organism evidence="5 6">
    <name type="scientific">Elliptochloris bilobata</name>
    <dbReference type="NCBI Taxonomy" id="381761"/>
    <lineage>
        <taxon>Eukaryota</taxon>
        <taxon>Viridiplantae</taxon>
        <taxon>Chlorophyta</taxon>
        <taxon>core chlorophytes</taxon>
        <taxon>Trebouxiophyceae</taxon>
        <taxon>Trebouxiophyceae incertae sedis</taxon>
        <taxon>Elliptochloris clade</taxon>
        <taxon>Elliptochloris</taxon>
    </lineage>
</organism>
<comment type="similarity">
    <text evidence="1">Belongs to the bacterial ribosomal protein bL28 family.</text>
</comment>
<dbReference type="InterPro" id="IPR034704">
    <property type="entry name" value="Ribosomal_bL28/bL31-like_sf"/>
</dbReference>
<evidence type="ECO:0000313" key="5">
    <source>
        <dbReference type="EMBL" id="KAK9842479.1"/>
    </source>
</evidence>
<sequence>MPLGIEQMVRGALNRSRRGLYGGKKLLSGNMISEDGKNKSRRTWKPNVQRKNLFSEALNRCVRLRITTSCLRTIDKYGGLDNYLLQTSDEKLASDVGSALKKEWPGIKCPVNPVFMLLAVH</sequence>
<dbReference type="EMBL" id="JALJOU010000007">
    <property type="protein sequence ID" value="KAK9842479.1"/>
    <property type="molecule type" value="Genomic_DNA"/>
</dbReference>
<accession>A0AAW1S988</accession>
<dbReference type="Gene3D" id="2.30.170.40">
    <property type="entry name" value="Ribosomal protein L28/L24"/>
    <property type="match status" value="1"/>
</dbReference>
<evidence type="ECO:0000256" key="3">
    <source>
        <dbReference type="ARBA" id="ARBA00023274"/>
    </source>
</evidence>
<gene>
    <name evidence="5" type="ORF">WJX81_001880</name>
</gene>